<evidence type="ECO:0000256" key="7">
    <source>
        <dbReference type="ARBA" id="ARBA00023136"/>
    </source>
</evidence>
<name>A0A9D1Z7T2_9FIRM</name>
<dbReference type="AlphaFoldDB" id="A0A9D1Z7T2"/>
<dbReference type="GO" id="GO:0006493">
    <property type="term" value="P:protein O-linked glycosylation"/>
    <property type="evidence" value="ECO:0007669"/>
    <property type="project" value="InterPro"/>
</dbReference>
<feature type="transmembrane region" description="Helical" evidence="8">
    <location>
        <begin position="295"/>
        <end position="316"/>
    </location>
</feature>
<comment type="subcellular location">
    <subcellularLocation>
        <location evidence="1">Cell membrane</location>
        <topology evidence="1">Multi-pass membrane protein</topology>
    </subcellularLocation>
</comment>
<dbReference type="Proteomes" id="UP000824135">
    <property type="component" value="Unassembled WGS sequence"/>
</dbReference>
<keyword evidence="7 8" id="KW-0472">Membrane</keyword>
<dbReference type="PANTHER" id="PTHR33908:SF11">
    <property type="entry name" value="MEMBRANE PROTEIN"/>
    <property type="match status" value="1"/>
</dbReference>
<accession>A0A9D1Z7T2</accession>
<evidence type="ECO:0000256" key="6">
    <source>
        <dbReference type="ARBA" id="ARBA00022989"/>
    </source>
</evidence>
<evidence type="ECO:0000256" key="4">
    <source>
        <dbReference type="ARBA" id="ARBA00022679"/>
    </source>
</evidence>
<feature type="transmembrane region" description="Helical" evidence="8">
    <location>
        <begin position="613"/>
        <end position="630"/>
    </location>
</feature>
<evidence type="ECO:0000256" key="5">
    <source>
        <dbReference type="ARBA" id="ARBA00022692"/>
    </source>
</evidence>
<keyword evidence="4" id="KW-0808">Transferase</keyword>
<evidence type="ECO:0000313" key="11">
    <source>
        <dbReference type="Proteomes" id="UP000824135"/>
    </source>
</evidence>
<feature type="transmembrane region" description="Helical" evidence="8">
    <location>
        <begin position="379"/>
        <end position="395"/>
    </location>
</feature>
<dbReference type="EMBL" id="DXCO01000030">
    <property type="protein sequence ID" value="HIY78184.1"/>
    <property type="molecule type" value="Genomic_DNA"/>
</dbReference>
<sequence length="730" mass="79606">MIIKERKSFSEKMRHFLGRYSKFAKAAFILVLAFFVLCACTIGGFGTPGKAMRITPDDEVVFYLKYNGSSKGDYLGQIYLNIGSVYTDAGQNAQITFNYASVPGSSSSSINWSSSNRIGSRTVGNVYSADGEGVSGANYNWLKFRDLTVREGNRDPNPLETNYKLIRLTVDTEMLINEVIFVDVDGDRIPAYVTREGAKSAASSWNSLLDDAFRHNENYTPDVVNILDAQDSLRYGETTYTNFTQDEAYSLMQIDNVFLGGEVYEESSYPIDADSGSLATLFLMLGTLVFGKSLFGLRIVPVIFTAALVAVAYLFAKRLFKSDGFGFLFACLFAGGGIALTAGRLGLAIPLFAFFTVLSYYLMYRFYEQGISSEKPVKSALNVLISGLSFAFAFAIDAKAVIAAIGIVVLFVLGAVRQHRAHAAAARAVRKEMSDKNAVETSEERMQANIDACEEREAALFSEYAYKNRLIYLFFIVAFVVGTLLVTVLSALPSYFSYVKFYEADPENPALGLFALIGRHLKDNFTVGNLTEFTAANASNAFGWLIALKGATLWSASEGSTYIAMNAQMNPVLMLVSLIGLLFMTTYAVLYFVTGGKKGPYATEHSGRILNAYLVMALGLLSSLLAFAFAGDTGAASGMLFNVFYIGFIPLAFYTAFVHDKSGSDPAGGKNAVAAVKLNTTMKVLIIVCAVAAAVFVLTLAMQFCIPLNATAAKYCFGWTTFVNNGYYRI</sequence>
<organism evidence="10 11">
    <name type="scientific">Candidatus Borkfalkia excrementavium</name>
    <dbReference type="NCBI Taxonomy" id="2838505"/>
    <lineage>
        <taxon>Bacteria</taxon>
        <taxon>Bacillati</taxon>
        <taxon>Bacillota</taxon>
        <taxon>Clostridia</taxon>
        <taxon>Christensenellales</taxon>
        <taxon>Christensenellaceae</taxon>
        <taxon>Candidatus Borkfalkia</taxon>
    </lineage>
</organism>
<reference evidence="10" key="1">
    <citation type="journal article" date="2021" name="PeerJ">
        <title>Extensive microbial diversity within the chicken gut microbiome revealed by metagenomics and culture.</title>
        <authorList>
            <person name="Gilroy R."/>
            <person name="Ravi A."/>
            <person name="Getino M."/>
            <person name="Pursley I."/>
            <person name="Horton D.L."/>
            <person name="Alikhan N.F."/>
            <person name="Baker D."/>
            <person name="Gharbi K."/>
            <person name="Hall N."/>
            <person name="Watson M."/>
            <person name="Adriaenssens E.M."/>
            <person name="Foster-Nyarko E."/>
            <person name="Jarju S."/>
            <person name="Secka A."/>
            <person name="Antonio M."/>
            <person name="Oren A."/>
            <person name="Chaudhuri R.R."/>
            <person name="La Ragione R."/>
            <person name="Hildebrand F."/>
            <person name="Pallen M.J."/>
        </authorList>
    </citation>
    <scope>NUCLEOTIDE SEQUENCE</scope>
    <source>
        <strain evidence="10">CHK199-9574</strain>
    </source>
</reference>
<feature type="transmembrane region" description="Helical" evidence="8">
    <location>
        <begin position="470"/>
        <end position="492"/>
    </location>
</feature>
<reference evidence="10" key="2">
    <citation type="submission" date="2021-04" db="EMBL/GenBank/DDBJ databases">
        <authorList>
            <person name="Gilroy R."/>
        </authorList>
    </citation>
    <scope>NUCLEOTIDE SEQUENCE</scope>
    <source>
        <strain evidence="10">CHK199-9574</strain>
    </source>
</reference>
<feature type="transmembrane region" description="Helical" evidence="8">
    <location>
        <begin position="401"/>
        <end position="417"/>
    </location>
</feature>
<keyword evidence="5 8" id="KW-0812">Transmembrane</keyword>
<dbReference type="Pfam" id="PF02366">
    <property type="entry name" value="PMT"/>
    <property type="match status" value="1"/>
</dbReference>
<feature type="transmembrane region" description="Helical" evidence="8">
    <location>
        <begin position="325"/>
        <end position="342"/>
    </location>
</feature>
<evidence type="ECO:0000256" key="1">
    <source>
        <dbReference type="ARBA" id="ARBA00004651"/>
    </source>
</evidence>
<dbReference type="GO" id="GO:0000030">
    <property type="term" value="F:mannosyltransferase activity"/>
    <property type="evidence" value="ECO:0007669"/>
    <property type="project" value="InterPro"/>
</dbReference>
<feature type="domain" description="ArnT-like N-terminal" evidence="9">
    <location>
        <begin position="289"/>
        <end position="413"/>
    </location>
</feature>
<feature type="transmembrane region" description="Helical" evidence="8">
    <location>
        <begin position="572"/>
        <end position="593"/>
    </location>
</feature>
<evidence type="ECO:0000256" key="2">
    <source>
        <dbReference type="ARBA" id="ARBA00022475"/>
    </source>
</evidence>
<gene>
    <name evidence="10" type="ORF">H9728_03990</name>
</gene>
<evidence type="ECO:0000313" key="10">
    <source>
        <dbReference type="EMBL" id="HIY78184.1"/>
    </source>
</evidence>
<evidence type="ECO:0000256" key="3">
    <source>
        <dbReference type="ARBA" id="ARBA00022676"/>
    </source>
</evidence>
<keyword evidence="3" id="KW-0328">Glycosyltransferase</keyword>
<dbReference type="GO" id="GO:0016763">
    <property type="term" value="F:pentosyltransferase activity"/>
    <property type="evidence" value="ECO:0007669"/>
    <property type="project" value="TreeGrafter"/>
</dbReference>
<evidence type="ECO:0000259" key="9">
    <source>
        <dbReference type="Pfam" id="PF02366"/>
    </source>
</evidence>
<feature type="transmembrane region" description="Helical" evidence="8">
    <location>
        <begin position="348"/>
        <end position="367"/>
    </location>
</feature>
<dbReference type="GO" id="GO:0009103">
    <property type="term" value="P:lipopolysaccharide biosynthetic process"/>
    <property type="evidence" value="ECO:0007669"/>
    <property type="project" value="UniProtKB-ARBA"/>
</dbReference>
<keyword evidence="2" id="KW-1003">Cell membrane</keyword>
<comment type="caution">
    <text evidence="10">The sequence shown here is derived from an EMBL/GenBank/DDBJ whole genome shotgun (WGS) entry which is preliminary data.</text>
</comment>
<evidence type="ECO:0000256" key="8">
    <source>
        <dbReference type="SAM" id="Phobius"/>
    </source>
</evidence>
<feature type="transmembrane region" description="Helical" evidence="8">
    <location>
        <begin position="636"/>
        <end position="657"/>
    </location>
</feature>
<dbReference type="InterPro" id="IPR003342">
    <property type="entry name" value="ArnT-like_N"/>
</dbReference>
<dbReference type="GO" id="GO:0005886">
    <property type="term" value="C:plasma membrane"/>
    <property type="evidence" value="ECO:0007669"/>
    <property type="project" value="UniProtKB-SubCell"/>
</dbReference>
<protein>
    <submittedName>
        <fullName evidence="10">Phospholipid carrier-dependent glycosyltransferase</fullName>
    </submittedName>
</protein>
<feature type="transmembrane region" description="Helical" evidence="8">
    <location>
        <begin position="684"/>
        <end position="704"/>
    </location>
</feature>
<dbReference type="PANTHER" id="PTHR33908">
    <property type="entry name" value="MANNOSYLTRANSFERASE YKCB-RELATED"/>
    <property type="match status" value="1"/>
</dbReference>
<proteinExistence type="predicted"/>
<keyword evidence="6 8" id="KW-1133">Transmembrane helix</keyword>
<dbReference type="InterPro" id="IPR050297">
    <property type="entry name" value="LipidA_mod_glycosyltrf_83"/>
</dbReference>